<accession>A0A507AUS1</accession>
<reference evidence="2 3" key="1">
    <citation type="submission" date="2019-06" db="EMBL/GenBank/DDBJ databases">
        <title>Draft genome sequence of the filamentous fungus Phialemoniopsis curvata isolated from diesel fuel.</title>
        <authorList>
            <person name="Varaljay V.A."/>
            <person name="Lyon W.J."/>
            <person name="Crouch A.L."/>
            <person name="Drake C.E."/>
            <person name="Hollomon J.M."/>
            <person name="Nadeau L.J."/>
            <person name="Nunn H.S."/>
            <person name="Stevenson B.S."/>
            <person name="Bojanowski C.L."/>
            <person name="Crookes-Goodson W.J."/>
        </authorList>
    </citation>
    <scope>NUCLEOTIDE SEQUENCE [LARGE SCALE GENOMIC DNA]</scope>
    <source>
        <strain evidence="2 3">D216</strain>
    </source>
</reference>
<dbReference type="InParanoid" id="A0A507AUS1"/>
<evidence type="ECO:0000256" key="1">
    <source>
        <dbReference type="SAM" id="MobiDB-lite"/>
    </source>
</evidence>
<protein>
    <submittedName>
        <fullName evidence="2">Uncharacterized protein</fullName>
    </submittedName>
</protein>
<sequence length="132" mass="13929">MALLVHAAVHGNLFPLMDGHISGPWDYTSTEGGEKRGEVLASFPESWAPRDRGLPTPKSSPACGGGTGTAQHASFEPASLGVRSSRMALAPCGGPSALSYAPVYPKCREMHLMLLYHESIDLITGEVLIPVS</sequence>
<dbReference type="AlphaFoldDB" id="A0A507AUS1"/>
<dbReference type="RefSeq" id="XP_030989691.1">
    <property type="nucleotide sequence ID" value="XM_031132915.1"/>
</dbReference>
<comment type="caution">
    <text evidence="2">The sequence shown here is derived from an EMBL/GenBank/DDBJ whole genome shotgun (WGS) entry which is preliminary data.</text>
</comment>
<gene>
    <name evidence="2" type="ORF">E0L32_010311</name>
</gene>
<proteinExistence type="predicted"/>
<organism evidence="2 3">
    <name type="scientific">Thyridium curvatum</name>
    <dbReference type="NCBI Taxonomy" id="1093900"/>
    <lineage>
        <taxon>Eukaryota</taxon>
        <taxon>Fungi</taxon>
        <taxon>Dikarya</taxon>
        <taxon>Ascomycota</taxon>
        <taxon>Pezizomycotina</taxon>
        <taxon>Sordariomycetes</taxon>
        <taxon>Sordariomycetidae</taxon>
        <taxon>Thyridiales</taxon>
        <taxon>Thyridiaceae</taxon>
        <taxon>Thyridium</taxon>
    </lineage>
</organism>
<evidence type="ECO:0000313" key="3">
    <source>
        <dbReference type="Proteomes" id="UP000319257"/>
    </source>
</evidence>
<name>A0A507AUS1_9PEZI</name>
<dbReference type="Proteomes" id="UP000319257">
    <property type="component" value="Unassembled WGS sequence"/>
</dbReference>
<keyword evidence="3" id="KW-1185">Reference proteome</keyword>
<feature type="region of interest" description="Disordered" evidence="1">
    <location>
        <begin position="45"/>
        <end position="71"/>
    </location>
</feature>
<evidence type="ECO:0000313" key="2">
    <source>
        <dbReference type="EMBL" id="TPX07980.1"/>
    </source>
</evidence>
<dbReference type="GeneID" id="41977758"/>
<dbReference type="EMBL" id="SKBQ01000082">
    <property type="protein sequence ID" value="TPX07980.1"/>
    <property type="molecule type" value="Genomic_DNA"/>
</dbReference>